<proteinExistence type="predicted"/>
<evidence type="ECO:0000313" key="4">
    <source>
        <dbReference type="Proteomes" id="UP000609651"/>
    </source>
</evidence>
<dbReference type="CDD" id="cd01743">
    <property type="entry name" value="GATase1_Anthranilate_Synthase"/>
    <property type="match status" value="1"/>
</dbReference>
<dbReference type="NCBIfam" id="TIGR00566">
    <property type="entry name" value="trpG_papA"/>
    <property type="match status" value="1"/>
</dbReference>
<dbReference type="InterPro" id="IPR029062">
    <property type="entry name" value="Class_I_gatase-like"/>
</dbReference>
<dbReference type="InterPro" id="IPR017926">
    <property type="entry name" value="GATASE"/>
</dbReference>
<dbReference type="Gene3D" id="3.40.50.880">
    <property type="match status" value="1"/>
</dbReference>
<dbReference type="PROSITE" id="PS51273">
    <property type="entry name" value="GATASE_TYPE_1"/>
    <property type="match status" value="1"/>
</dbReference>
<dbReference type="InterPro" id="IPR050472">
    <property type="entry name" value="Anth_synth/Amidotransfase"/>
</dbReference>
<dbReference type="RefSeq" id="WP_171183892.1">
    <property type="nucleotide sequence ID" value="NZ_WTPX01000014.1"/>
</dbReference>
<evidence type="ECO:0000313" key="3">
    <source>
        <dbReference type="EMBL" id="NNJ24681.1"/>
    </source>
</evidence>
<sequence length="193" mass="20143">MILLVDNYDSFAHNLARSCAELGRPATVRRNDAVTLAEARAMKPEAVILSPGPCSPAEAGVCLTLARAACTDWEVPLLGVCLGHQAIAAALGGRIVRGEPAHGVAAAVRHDGVDLFAGLPNPMPCGRYHSLVADPATLPDELAVTASLDDGTIMAFAHRTRPVRGVQFHPESVLTPHGDALLANFLNGLAGFD</sequence>
<keyword evidence="3" id="KW-0456">Lyase</keyword>
<accession>A0ABX1VB84</accession>
<dbReference type="EMBL" id="WTPX01000014">
    <property type="protein sequence ID" value="NNJ24681.1"/>
    <property type="molecule type" value="Genomic_DNA"/>
</dbReference>
<dbReference type="PRINTS" id="PR00096">
    <property type="entry name" value="GATASE"/>
</dbReference>
<dbReference type="EC" id="4.1.3.27" evidence="3"/>
<keyword evidence="1" id="KW-0315">Glutamine amidotransferase</keyword>
<dbReference type="GO" id="GO:0004049">
    <property type="term" value="F:anthranilate synthase activity"/>
    <property type="evidence" value="ECO:0007669"/>
    <property type="project" value="UniProtKB-EC"/>
</dbReference>
<feature type="domain" description="Glutamine amidotransferase" evidence="2">
    <location>
        <begin position="3"/>
        <end position="186"/>
    </location>
</feature>
<keyword evidence="4" id="KW-1185">Reference proteome</keyword>
<dbReference type="InterPro" id="IPR006221">
    <property type="entry name" value="TrpG/PapA_dom"/>
</dbReference>
<dbReference type="PRINTS" id="PR00099">
    <property type="entry name" value="CPSGATASE"/>
</dbReference>
<name>A0ABX1VB84_9PLAN</name>
<organism evidence="3 4">
    <name type="scientific">Alienimonas chondri</name>
    <dbReference type="NCBI Taxonomy" id="2681879"/>
    <lineage>
        <taxon>Bacteria</taxon>
        <taxon>Pseudomonadati</taxon>
        <taxon>Planctomycetota</taxon>
        <taxon>Planctomycetia</taxon>
        <taxon>Planctomycetales</taxon>
        <taxon>Planctomycetaceae</taxon>
        <taxon>Alienimonas</taxon>
    </lineage>
</organism>
<comment type="caution">
    <text evidence="3">The sequence shown here is derived from an EMBL/GenBank/DDBJ whole genome shotgun (WGS) entry which is preliminary data.</text>
</comment>
<dbReference type="SUPFAM" id="SSF52317">
    <property type="entry name" value="Class I glutamine amidotransferase-like"/>
    <property type="match status" value="1"/>
</dbReference>
<dbReference type="PANTHER" id="PTHR43418">
    <property type="entry name" value="MULTIFUNCTIONAL TRYPTOPHAN BIOSYNTHESIS PROTEIN-RELATED"/>
    <property type="match status" value="1"/>
</dbReference>
<evidence type="ECO:0000259" key="2">
    <source>
        <dbReference type="Pfam" id="PF00117"/>
    </source>
</evidence>
<dbReference type="PANTHER" id="PTHR43418:SF4">
    <property type="entry name" value="MULTIFUNCTIONAL TRYPTOPHAN BIOSYNTHESIS PROTEIN"/>
    <property type="match status" value="1"/>
</dbReference>
<evidence type="ECO:0000256" key="1">
    <source>
        <dbReference type="ARBA" id="ARBA00022962"/>
    </source>
</evidence>
<dbReference type="Pfam" id="PF00117">
    <property type="entry name" value="GATase"/>
    <property type="match status" value="1"/>
</dbReference>
<dbReference type="Proteomes" id="UP000609651">
    <property type="component" value="Unassembled WGS sequence"/>
</dbReference>
<dbReference type="PRINTS" id="PR00097">
    <property type="entry name" value="ANTSNTHASEII"/>
</dbReference>
<reference evidence="3 4" key="1">
    <citation type="journal article" date="2020" name="Syst. Appl. Microbiol.">
        <title>Alienimonas chondri sp. nov., a novel planctomycete isolated from the biofilm of the red alga Chondrus crispus.</title>
        <authorList>
            <person name="Vitorino I."/>
            <person name="Albuquerque L."/>
            <person name="Wiegand S."/>
            <person name="Kallscheuer N."/>
            <person name="da Costa M.S."/>
            <person name="Lobo-da-Cunha A."/>
            <person name="Jogler C."/>
            <person name="Lage O.M."/>
        </authorList>
    </citation>
    <scope>NUCLEOTIDE SEQUENCE [LARGE SCALE GENOMIC DNA]</scope>
    <source>
        <strain evidence="3 4">LzC2</strain>
    </source>
</reference>
<protein>
    <submittedName>
        <fullName evidence="3">Anthranilate synthase component 2</fullName>
        <ecNumber evidence="3">4.1.3.27</ecNumber>
    </submittedName>
</protein>
<gene>
    <name evidence="3" type="primary">trpG</name>
    <name evidence="3" type="ORF">LzC2_07400</name>
</gene>